<feature type="transmembrane region" description="Helical" evidence="2">
    <location>
        <begin position="579"/>
        <end position="600"/>
    </location>
</feature>
<dbReference type="InterPro" id="IPR042099">
    <property type="entry name" value="ANL_N_sf"/>
</dbReference>
<organism evidence="4">
    <name type="scientific">Ignavibacterium album</name>
    <dbReference type="NCBI Taxonomy" id="591197"/>
    <lineage>
        <taxon>Bacteria</taxon>
        <taxon>Pseudomonadati</taxon>
        <taxon>Ignavibacteriota</taxon>
        <taxon>Ignavibacteria</taxon>
        <taxon>Ignavibacteriales</taxon>
        <taxon>Ignavibacteriaceae</taxon>
        <taxon>Ignavibacterium</taxon>
    </lineage>
</organism>
<dbReference type="EMBL" id="DSVI01000007">
    <property type="protein sequence ID" value="HGT47630.1"/>
    <property type="molecule type" value="Genomic_DNA"/>
</dbReference>
<keyword evidence="2" id="KW-0812">Transmembrane</keyword>
<feature type="domain" description="AMP-dependent synthetase/ligase" evidence="3">
    <location>
        <begin position="18"/>
        <end position="422"/>
    </location>
</feature>
<accession>A0A832DJW4</accession>
<dbReference type="GO" id="GO:0005886">
    <property type="term" value="C:plasma membrane"/>
    <property type="evidence" value="ECO:0007669"/>
    <property type="project" value="TreeGrafter"/>
</dbReference>
<dbReference type="InterPro" id="IPR000873">
    <property type="entry name" value="AMP-dep_synth/lig_dom"/>
</dbReference>
<gene>
    <name evidence="4" type="ORF">ENS56_06320</name>
</gene>
<evidence type="ECO:0000313" key="4">
    <source>
        <dbReference type="EMBL" id="HGT47630.1"/>
    </source>
</evidence>
<reference evidence="4" key="1">
    <citation type="journal article" date="2020" name="mSystems">
        <title>Genome- and Community-Level Interaction Insights into Carbon Utilization and Element Cycling Functions of Hydrothermarchaeota in Hydrothermal Sediment.</title>
        <authorList>
            <person name="Zhou Z."/>
            <person name="Liu Y."/>
            <person name="Xu W."/>
            <person name="Pan J."/>
            <person name="Luo Z.H."/>
            <person name="Li M."/>
        </authorList>
    </citation>
    <scope>NUCLEOTIDE SEQUENCE [LARGE SCALE GENOMIC DNA]</scope>
    <source>
        <strain evidence="4">SpSt-500</strain>
    </source>
</reference>
<evidence type="ECO:0000256" key="2">
    <source>
        <dbReference type="SAM" id="Phobius"/>
    </source>
</evidence>
<dbReference type="InterPro" id="IPR045851">
    <property type="entry name" value="AMP-bd_C_sf"/>
</dbReference>
<dbReference type="Pfam" id="PF00501">
    <property type="entry name" value="AMP-binding"/>
    <property type="match status" value="1"/>
</dbReference>
<dbReference type="PANTHER" id="PTHR22754">
    <property type="entry name" value="DISCO-INTERACTING PROTEIN 2 DIP2 -RELATED"/>
    <property type="match status" value="1"/>
</dbReference>
<feature type="transmembrane region" description="Helical" evidence="2">
    <location>
        <begin position="80"/>
        <end position="99"/>
    </location>
</feature>
<keyword evidence="2" id="KW-1133">Transmembrane helix</keyword>
<name>A0A832DJW4_9BACT</name>
<dbReference type="Gene3D" id="3.40.50.12780">
    <property type="entry name" value="N-terminal domain of ligase-like"/>
    <property type="match status" value="1"/>
</dbReference>
<dbReference type="GO" id="GO:0070566">
    <property type="term" value="F:adenylyltransferase activity"/>
    <property type="evidence" value="ECO:0007669"/>
    <property type="project" value="TreeGrafter"/>
</dbReference>
<dbReference type="GO" id="GO:0006633">
    <property type="term" value="P:fatty acid biosynthetic process"/>
    <property type="evidence" value="ECO:0007669"/>
    <property type="project" value="TreeGrafter"/>
</dbReference>
<dbReference type="AlphaFoldDB" id="A0A832DJW4"/>
<dbReference type="Gene3D" id="3.30.300.30">
    <property type="match status" value="1"/>
</dbReference>
<sequence length="853" mass="97653">MMRKINTNDLKSAWHRWEELAELYPDKEAIVHWSIENIPVRWTYSSLIKRANFYSYILLKSGIKKGEVCAIIIRHNPEFYPLYMGIVGIGALPAVLAFPNRKLHPDKFRQGLEGMSQRSGLDWILTERALEETIRPLVIRKDSTIKDLLFPLEFEENAENSPDEILQKIRNSLSIDSPLLLQHSSGTTGLQKPVLLSNRAVLEHVRIYGESIGLNESDKIVSWLPLYHDMGLIATFHLPLTFGIPLIKLDPFEWILGPELLLEVITKEKCTLTWLPNFAYNVLADKIYDDELPNFDLSSMRMVINCSEPIRFHSHELFYNKFKSCGFKKSALSTCYAMAETTFAVTQTPPDTEPKVIKADLKRFNKGIIESSERQSDIRICVSSGRLIEGCQIKIVNEKNEVLPDGHIGEVAIKSVSLFDGYRNYPEKTSEVLKDGWYYSGDLGFCYDGEYFIIGRKKDVIIVAGKNIYPEDIEDAVNNIKGVIPGRVIAFGEDNEELGTQEVNIIAETSITEEEEKKKLISEIRQLNTSLEISIKNIYLVPPKWLIKSSAGKPSRNVNKERILTAKNKLAAKIKRVKSFSYGVVSLAVIFLILTFFFLLKNAQTNILVSELVNDTLPPGNNLTTDKKVILLSQKIFNETNKIIDPDEVDWYSLFEVKNLWGMTAAIGLEYKCYAIDKINEPDKSDIMTRMLLLSLWEADIPARRLILNDSLNNKLYSLAEYYSEQKWKVVSVADSAFLWLNRYGKIATTDEIKEDSSILSQIYNYNPEWNYSLNYISYVNWDIFPEFIKYIVKSIIGDASFENTESPKILERPRKLAFALMSILSLVSIIAYFRLNKKLKSLISRFNSLQIF</sequence>
<dbReference type="SUPFAM" id="SSF56801">
    <property type="entry name" value="Acetyl-CoA synthetase-like"/>
    <property type="match status" value="1"/>
</dbReference>
<keyword evidence="2" id="KW-0472">Membrane</keyword>
<comment type="caution">
    <text evidence="4">The sequence shown here is derived from an EMBL/GenBank/DDBJ whole genome shotgun (WGS) entry which is preliminary data.</text>
</comment>
<evidence type="ECO:0000259" key="3">
    <source>
        <dbReference type="Pfam" id="PF00501"/>
    </source>
</evidence>
<proteinExistence type="inferred from homology"/>
<comment type="similarity">
    <text evidence="1">Belongs to the ATP-dependent AMP-binding enzyme family.</text>
</comment>
<evidence type="ECO:0000256" key="1">
    <source>
        <dbReference type="ARBA" id="ARBA00006432"/>
    </source>
</evidence>
<feature type="transmembrane region" description="Helical" evidence="2">
    <location>
        <begin position="817"/>
        <end position="836"/>
    </location>
</feature>
<protein>
    <recommendedName>
        <fullName evidence="3">AMP-dependent synthetase/ligase domain-containing protein</fullName>
    </recommendedName>
</protein>
<dbReference type="PANTHER" id="PTHR22754:SF32">
    <property type="entry name" value="DISCO-INTERACTING PROTEIN 2"/>
    <property type="match status" value="1"/>
</dbReference>